<feature type="chain" id="PRO_5035292528" evidence="2">
    <location>
        <begin position="17"/>
        <end position="92"/>
    </location>
</feature>
<feature type="signal peptide" evidence="2">
    <location>
        <begin position="1"/>
        <end position="16"/>
    </location>
</feature>
<keyword evidence="1" id="KW-1133">Transmembrane helix</keyword>
<dbReference type="EMBL" id="CAJVCH010525080">
    <property type="protein sequence ID" value="CAG7822002.1"/>
    <property type="molecule type" value="Genomic_DNA"/>
</dbReference>
<evidence type="ECO:0000256" key="1">
    <source>
        <dbReference type="SAM" id="Phobius"/>
    </source>
</evidence>
<feature type="transmembrane region" description="Helical" evidence="1">
    <location>
        <begin position="50"/>
        <end position="76"/>
    </location>
</feature>
<keyword evidence="4" id="KW-1185">Reference proteome</keyword>
<accession>A0A8J2KQA5</accession>
<keyword evidence="1" id="KW-0812">Transmembrane</keyword>
<protein>
    <submittedName>
        <fullName evidence="3">Uncharacterized protein</fullName>
    </submittedName>
</protein>
<name>A0A8J2KQA5_9HEXA</name>
<dbReference type="Proteomes" id="UP000708208">
    <property type="component" value="Unassembled WGS sequence"/>
</dbReference>
<proteinExistence type="predicted"/>
<evidence type="ECO:0000256" key="2">
    <source>
        <dbReference type="SAM" id="SignalP"/>
    </source>
</evidence>
<evidence type="ECO:0000313" key="4">
    <source>
        <dbReference type="Proteomes" id="UP000708208"/>
    </source>
</evidence>
<sequence>MIGAVLLFIILGLTIAQPLAEIAKIHNLNNPYGERDVTLTHEDIETRKTALITVIVITVLRICLAFESFLMGIVLLGGSLYRNTRDNLFLGF</sequence>
<keyword evidence="2" id="KW-0732">Signal</keyword>
<comment type="caution">
    <text evidence="3">The sequence shown here is derived from an EMBL/GenBank/DDBJ whole genome shotgun (WGS) entry which is preliminary data.</text>
</comment>
<keyword evidence="1" id="KW-0472">Membrane</keyword>
<reference evidence="3" key="1">
    <citation type="submission" date="2021-06" db="EMBL/GenBank/DDBJ databases">
        <authorList>
            <person name="Hodson N. C."/>
            <person name="Mongue J. A."/>
            <person name="Jaron S. K."/>
        </authorList>
    </citation>
    <scope>NUCLEOTIDE SEQUENCE</scope>
</reference>
<evidence type="ECO:0000313" key="3">
    <source>
        <dbReference type="EMBL" id="CAG7822002.1"/>
    </source>
</evidence>
<gene>
    <name evidence="3" type="ORF">AFUS01_LOCUS32300</name>
</gene>
<organism evidence="3 4">
    <name type="scientific">Allacma fusca</name>
    <dbReference type="NCBI Taxonomy" id="39272"/>
    <lineage>
        <taxon>Eukaryota</taxon>
        <taxon>Metazoa</taxon>
        <taxon>Ecdysozoa</taxon>
        <taxon>Arthropoda</taxon>
        <taxon>Hexapoda</taxon>
        <taxon>Collembola</taxon>
        <taxon>Symphypleona</taxon>
        <taxon>Sminthuridae</taxon>
        <taxon>Allacma</taxon>
    </lineage>
</organism>
<dbReference type="AlphaFoldDB" id="A0A8J2KQA5"/>